<evidence type="ECO:0000313" key="2">
    <source>
        <dbReference type="EMBL" id="AEG94700.1"/>
    </source>
</evidence>
<protein>
    <recommendedName>
        <fullName evidence="1">Chalcone isomerase domain-containing protein</fullName>
    </recommendedName>
</protein>
<dbReference type="Proteomes" id="UP000008385">
    <property type="component" value="Chromosome"/>
</dbReference>
<dbReference type="InterPro" id="IPR016087">
    <property type="entry name" value="Chalcone_isomerase"/>
</dbReference>
<proteinExistence type="predicted"/>
<dbReference type="OrthoDB" id="9795336at2"/>
<feature type="domain" description="Chalcone isomerase" evidence="1">
    <location>
        <begin position="25"/>
        <end position="191"/>
    </location>
</feature>
<dbReference type="InterPro" id="IPR016088">
    <property type="entry name" value="Chalcone_isomerase_3-sand"/>
</dbReference>
<dbReference type="HOGENOM" id="CLU_102167_0_0_4"/>
<accession>F5Y0V6</accession>
<dbReference type="eggNOG" id="COG0810">
    <property type="taxonomic scope" value="Bacteria"/>
</dbReference>
<dbReference type="InterPro" id="IPR036298">
    <property type="entry name" value="Chalcone_isomerase_sf"/>
</dbReference>
<gene>
    <name evidence="2" type="ordered locus">Rta_35850</name>
</gene>
<dbReference type="STRING" id="365046.Rta_35850"/>
<dbReference type="RefSeq" id="WP_013902930.1">
    <property type="nucleotide sequence ID" value="NC_015677.1"/>
</dbReference>
<organism evidence="2 3">
    <name type="scientific">Ramlibacter tataouinensis (strain ATCC BAA-407 / DSM 14655 / LMG 21543 / TTB310)</name>
    <dbReference type="NCBI Taxonomy" id="365046"/>
    <lineage>
        <taxon>Bacteria</taxon>
        <taxon>Pseudomonadati</taxon>
        <taxon>Pseudomonadota</taxon>
        <taxon>Betaproteobacteria</taxon>
        <taxon>Burkholderiales</taxon>
        <taxon>Comamonadaceae</taxon>
        <taxon>Ramlibacter</taxon>
    </lineage>
</organism>
<evidence type="ECO:0000259" key="1">
    <source>
        <dbReference type="Pfam" id="PF16036"/>
    </source>
</evidence>
<dbReference type="GO" id="GO:0016872">
    <property type="term" value="F:intramolecular lyase activity"/>
    <property type="evidence" value="ECO:0007669"/>
    <property type="project" value="InterPro"/>
</dbReference>
<evidence type="ECO:0000313" key="3">
    <source>
        <dbReference type="Proteomes" id="UP000008385"/>
    </source>
</evidence>
<keyword evidence="3" id="KW-1185">Reference proteome</keyword>
<dbReference type="EMBL" id="CP000245">
    <property type="protein sequence ID" value="AEG94700.1"/>
    <property type="molecule type" value="Genomic_DNA"/>
</dbReference>
<dbReference type="KEGG" id="rta:Rta_35850"/>
<sequence length="204" mass="21941">MRGLRQLVGVAGLGLALGAAGQPVTVSGVKYDESLELRGNKLQLNGAGTRYRAIIQVYAAGLYLPRKTTAAEEALAMPGAKRITVTMLRDIDSGELGRLFTRSVEDNMDKAAFSKLIPGLMRMSQLFTDIKKLSAGQSFSIDWVPGTGTIINVRGVPQGEPFREPEFFNAMLRIWLGPKPADHSLKEALLGKAGPASNPAQTMN</sequence>
<dbReference type="Gene3D" id="3.50.70.10">
    <property type="match status" value="1"/>
</dbReference>
<dbReference type="SUPFAM" id="SSF54626">
    <property type="entry name" value="Chalcone isomerase"/>
    <property type="match status" value="1"/>
</dbReference>
<name>F5Y0V6_RAMTT</name>
<dbReference type="AlphaFoldDB" id="F5Y0V6"/>
<dbReference type="Pfam" id="PF16036">
    <property type="entry name" value="Chalcone_3"/>
    <property type="match status" value="1"/>
</dbReference>
<reference evidence="3" key="1">
    <citation type="submission" date="2006-01" db="EMBL/GenBank/DDBJ databases">
        <title>Genome of the cyst-dividing bacterium Ramlibacter tataouinensis.</title>
        <authorList>
            <person name="Barakat M."/>
            <person name="Ortet P."/>
            <person name="De Luca G."/>
            <person name="Jourlin-Castelli C."/>
            <person name="Ansaldi M."/>
            <person name="Py B."/>
            <person name="Fichant G."/>
            <person name="Coutinho P."/>
            <person name="Voulhoux R."/>
            <person name="Bastien O."/>
            <person name="Roy S."/>
            <person name="Marechal E."/>
            <person name="Henrissat B."/>
            <person name="Quentin Y."/>
            <person name="Noirot P."/>
            <person name="Filloux A."/>
            <person name="Mejean V."/>
            <person name="DuBow M."/>
            <person name="Barras F."/>
            <person name="Heulin T."/>
        </authorList>
    </citation>
    <scope>NUCLEOTIDE SEQUENCE [LARGE SCALE GENOMIC DNA]</scope>
    <source>
        <strain evidence="3">ATCC BAA-407 / DSM 14655 / LMG 21543 / TTB310</strain>
    </source>
</reference>
<reference evidence="2 3" key="2">
    <citation type="journal article" date="2011" name="PLoS ONE">
        <title>The Cyst-Dividing Bacterium Ramlibacter tataouinensis TTB310 Genome Reveals a Well-Stocked Toolbox for Adaptation to a Desert Environment.</title>
        <authorList>
            <person name="De Luca G."/>
            <person name="Barakat M."/>
            <person name="Ortet P."/>
            <person name="Fochesato S."/>
            <person name="Jourlin-Castelli C."/>
            <person name="Ansaldi M."/>
            <person name="Py B."/>
            <person name="Fichant G."/>
            <person name="Coutinho P.M."/>
            <person name="Voulhoux R."/>
            <person name="Bastien O."/>
            <person name="Marechal E."/>
            <person name="Henrissat B."/>
            <person name="Quentin Y."/>
            <person name="Noirot P."/>
            <person name="Filloux A."/>
            <person name="Mejean V."/>
            <person name="Dubow M.S."/>
            <person name="Barras F."/>
            <person name="Barbe V."/>
            <person name="Weissenbach J."/>
            <person name="Mihalcescu I."/>
            <person name="Vermeglio A."/>
            <person name="Achouak W."/>
            <person name="Heulin T."/>
        </authorList>
    </citation>
    <scope>NUCLEOTIDE SEQUENCE [LARGE SCALE GENOMIC DNA]</scope>
    <source>
        <strain evidence="3">ATCC BAA-407 / DSM 14655 / LMG 21543 / TTB310</strain>
    </source>
</reference>